<dbReference type="AlphaFoldDB" id="A0A9Q0EG14"/>
<dbReference type="Proteomes" id="UP001148018">
    <property type="component" value="Unassembled WGS sequence"/>
</dbReference>
<dbReference type="CDD" id="cd00055">
    <property type="entry name" value="EGF_Lam"/>
    <property type="match status" value="1"/>
</dbReference>
<organism evidence="1 2">
    <name type="scientific">Muraenolepis orangiensis</name>
    <name type="common">Patagonian moray cod</name>
    <dbReference type="NCBI Taxonomy" id="630683"/>
    <lineage>
        <taxon>Eukaryota</taxon>
        <taxon>Metazoa</taxon>
        <taxon>Chordata</taxon>
        <taxon>Craniata</taxon>
        <taxon>Vertebrata</taxon>
        <taxon>Euteleostomi</taxon>
        <taxon>Actinopterygii</taxon>
        <taxon>Neopterygii</taxon>
        <taxon>Teleostei</taxon>
        <taxon>Neoteleostei</taxon>
        <taxon>Acanthomorphata</taxon>
        <taxon>Zeiogadaria</taxon>
        <taxon>Gadariae</taxon>
        <taxon>Gadiformes</taxon>
        <taxon>Muraenolepidoidei</taxon>
        <taxon>Muraenolepididae</taxon>
        <taxon>Muraenolepis</taxon>
    </lineage>
</organism>
<proteinExistence type="predicted"/>
<dbReference type="OrthoDB" id="430826at2759"/>
<comment type="caution">
    <text evidence="1">The sequence shown here is derived from an EMBL/GenBank/DDBJ whole genome shotgun (WGS) entry which is preliminary data.</text>
</comment>
<gene>
    <name evidence="1" type="ORF">NHX12_028147</name>
</gene>
<name>A0A9Q0EG14_9TELE</name>
<dbReference type="EMBL" id="JANIIK010000043">
    <property type="protein sequence ID" value="KAJ3606104.1"/>
    <property type="molecule type" value="Genomic_DNA"/>
</dbReference>
<evidence type="ECO:0000313" key="1">
    <source>
        <dbReference type="EMBL" id="KAJ3606104.1"/>
    </source>
</evidence>
<dbReference type="InterPro" id="IPR002049">
    <property type="entry name" value="LE_dom"/>
</dbReference>
<accession>A0A9Q0EG14</accession>
<keyword evidence="2" id="KW-1185">Reference proteome</keyword>
<protein>
    <submittedName>
        <fullName evidence="1">Uncharacterized protein</fullName>
    </submittedName>
</protein>
<reference evidence="1" key="1">
    <citation type="submission" date="2022-07" db="EMBL/GenBank/DDBJ databases">
        <title>Chromosome-level genome of Muraenolepis orangiensis.</title>
        <authorList>
            <person name="Kim J."/>
        </authorList>
    </citation>
    <scope>NUCLEOTIDE SEQUENCE</scope>
    <source>
        <strain evidence="1">KU_S4_2022</strain>
        <tissue evidence="1">Muscle</tissue>
    </source>
</reference>
<feature type="non-terminal residue" evidence="1">
    <location>
        <position position="183"/>
    </location>
</feature>
<evidence type="ECO:0000313" key="2">
    <source>
        <dbReference type="Proteomes" id="UP001148018"/>
    </source>
</evidence>
<sequence>ASSVKCEDGYHGNPLGQRMGPGASPCVCCDCSGNTDSDVVGDVEWRDGRAGFFSFSTRECRASNCYPVGSVSIQCRANRTCLCRHGFRSNKCNKCQLNFYHNRATHHCQECPTCYGLLALGEEFLGLGVTLGSITLSVRHEPGWTEPINLEAVKEDMEAAKLQLEAYYSTLTELIDKIRKSSV</sequence>